<organism evidence="1 2">
    <name type="scientific">Bacteroides cellulosilyticus DSM 14838</name>
    <dbReference type="NCBI Taxonomy" id="537012"/>
    <lineage>
        <taxon>Bacteria</taxon>
        <taxon>Pseudomonadati</taxon>
        <taxon>Bacteroidota</taxon>
        <taxon>Bacteroidia</taxon>
        <taxon>Bacteroidales</taxon>
        <taxon>Bacteroidaceae</taxon>
        <taxon>Bacteroides</taxon>
    </lineage>
</organism>
<dbReference type="AlphaFoldDB" id="E2N8V2"/>
<reference evidence="1 2" key="1">
    <citation type="submission" date="2008-12" db="EMBL/GenBank/DDBJ databases">
        <authorList>
            <person name="Fulton L."/>
            <person name="Clifton S."/>
            <person name="Fulton B."/>
            <person name="Xu J."/>
            <person name="Minx P."/>
            <person name="Pepin K.H."/>
            <person name="Johnson M."/>
            <person name="Bhonagiri V."/>
            <person name="Nash W.E."/>
            <person name="Mardis E.R."/>
            <person name="Wilson R.K."/>
        </authorList>
    </citation>
    <scope>NUCLEOTIDE SEQUENCE [LARGE SCALE GENOMIC DNA]</scope>
    <source>
        <strain evidence="1 2">DSM 14838</strain>
    </source>
</reference>
<protein>
    <submittedName>
        <fullName evidence="1">Uncharacterized protein</fullName>
    </submittedName>
</protein>
<dbReference type="HOGENOM" id="CLU_2840432_0_0_10"/>
<sequence>MRDERVQEIEKSELAQEYMKELYEQKVILRVGLSDVWYSYPSSQCLANMLQWKSSQKSSRIHLKK</sequence>
<dbReference type="Proteomes" id="UP000003711">
    <property type="component" value="Unassembled WGS sequence"/>
</dbReference>
<comment type="caution">
    <text evidence="1">The sequence shown here is derived from an EMBL/GenBank/DDBJ whole genome shotgun (WGS) entry which is preliminary data.</text>
</comment>
<accession>E2N8V2</accession>
<dbReference type="EMBL" id="ACCH01000065">
    <property type="protein sequence ID" value="EEF91661.1"/>
    <property type="molecule type" value="Genomic_DNA"/>
</dbReference>
<name>E2N8V2_9BACE</name>
<proteinExistence type="predicted"/>
<reference evidence="1 2" key="2">
    <citation type="submission" date="2009-01" db="EMBL/GenBank/DDBJ databases">
        <title>Draft genome sequence of Bacteroides cellulosilyticus (DSM 14838).</title>
        <authorList>
            <person name="Sudarsanam P."/>
            <person name="Ley R."/>
            <person name="Guruge J."/>
            <person name="Turnbaugh P.J."/>
            <person name="Mahowald M."/>
            <person name="Liep D."/>
            <person name="Gordon J."/>
        </authorList>
    </citation>
    <scope>NUCLEOTIDE SEQUENCE [LARGE SCALE GENOMIC DNA]</scope>
    <source>
        <strain evidence="1 2">DSM 14838</strain>
    </source>
</reference>
<evidence type="ECO:0000313" key="1">
    <source>
        <dbReference type="EMBL" id="EEF91661.1"/>
    </source>
</evidence>
<evidence type="ECO:0000313" key="2">
    <source>
        <dbReference type="Proteomes" id="UP000003711"/>
    </source>
</evidence>
<gene>
    <name evidence="1" type="ORF">BACCELL_00697</name>
</gene>